<dbReference type="Proteomes" id="UP001201163">
    <property type="component" value="Unassembled WGS sequence"/>
</dbReference>
<keyword evidence="2" id="KW-1185">Reference proteome</keyword>
<organism evidence="1 2">
    <name type="scientific">Lactarius akahatsu</name>
    <dbReference type="NCBI Taxonomy" id="416441"/>
    <lineage>
        <taxon>Eukaryota</taxon>
        <taxon>Fungi</taxon>
        <taxon>Dikarya</taxon>
        <taxon>Basidiomycota</taxon>
        <taxon>Agaricomycotina</taxon>
        <taxon>Agaricomycetes</taxon>
        <taxon>Russulales</taxon>
        <taxon>Russulaceae</taxon>
        <taxon>Lactarius</taxon>
    </lineage>
</organism>
<name>A0AAD4LME9_9AGAM</name>
<sequence length="147" mass="17033">MFIAIIGTRFSGRTTIESYLRAKGFVPVRIVARALDYEARVDDYGEVSTTDQSQQFSFVDVDDRSFDATSNTDSDSRDFLARQAPEQPLWFASPTELLEHVTLNWRSNFVTRDLRTERMIQMFTKRPFFMLVSVDGPISDRFRRANT</sequence>
<comment type="caution">
    <text evidence="1">The sequence shown here is derived from an EMBL/GenBank/DDBJ whole genome shotgun (WGS) entry which is preliminary data.</text>
</comment>
<evidence type="ECO:0000313" key="2">
    <source>
        <dbReference type="Proteomes" id="UP001201163"/>
    </source>
</evidence>
<dbReference type="EMBL" id="JAKELL010000007">
    <property type="protein sequence ID" value="KAH8997375.1"/>
    <property type="molecule type" value="Genomic_DNA"/>
</dbReference>
<accession>A0AAD4LME9</accession>
<dbReference type="AlphaFoldDB" id="A0AAD4LME9"/>
<evidence type="ECO:0000313" key="1">
    <source>
        <dbReference type="EMBL" id="KAH8997375.1"/>
    </source>
</evidence>
<reference evidence="1" key="1">
    <citation type="submission" date="2022-01" db="EMBL/GenBank/DDBJ databases">
        <title>Comparative genomics reveals a dynamic genome evolution in the ectomycorrhizal milk-cap (Lactarius) mushrooms.</title>
        <authorList>
            <consortium name="DOE Joint Genome Institute"/>
            <person name="Lebreton A."/>
            <person name="Tang N."/>
            <person name="Kuo A."/>
            <person name="LaButti K."/>
            <person name="Drula E."/>
            <person name="Barry K."/>
            <person name="Clum A."/>
            <person name="Lipzen A."/>
            <person name="Mousain D."/>
            <person name="Ng V."/>
            <person name="Wang R."/>
            <person name="Wang X."/>
            <person name="Dai Y."/>
            <person name="Henrissat B."/>
            <person name="Grigoriev I.V."/>
            <person name="Guerin-Laguette A."/>
            <person name="Yu F."/>
            <person name="Martin F.M."/>
        </authorList>
    </citation>
    <scope>NUCLEOTIDE SEQUENCE</scope>
    <source>
        <strain evidence="1">QP</strain>
    </source>
</reference>
<protein>
    <submittedName>
        <fullName evidence="1">Uncharacterized protein</fullName>
    </submittedName>
</protein>
<proteinExistence type="predicted"/>
<gene>
    <name evidence="1" type="ORF">EDB92DRAFT_1415778</name>
</gene>